<accession>A0A1A8VMX4</accession>
<dbReference type="EMBL" id="FLQU01000041">
    <property type="protein sequence ID" value="SBS80130.1"/>
    <property type="molecule type" value="Genomic_DNA"/>
</dbReference>
<evidence type="ECO:0000313" key="1">
    <source>
        <dbReference type="EMBL" id="SBS80130.1"/>
    </source>
</evidence>
<evidence type="ECO:0000313" key="2">
    <source>
        <dbReference type="Proteomes" id="UP000078560"/>
    </source>
</evidence>
<dbReference type="Proteomes" id="UP000078560">
    <property type="component" value="Unassembled WGS sequence"/>
</dbReference>
<protein>
    <submittedName>
        <fullName evidence="1">Uncharacterized protein</fullName>
    </submittedName>
</protein>
<sequence length="66" mass="7407">MDIANSDLDATYDTNGLGNTNFTLTDLPDNFNITLKGNTLNYYEYASHIEADMTSHVSKIINILMF</sequence>
<organism evidence="1 2">
    <name type="scientific">Plasmodium ovale curtisi</name>
    <dbReference type="NCBI Taxonomy" id="864141"/>
    <lineage>
        <taxon>Eukaryota</taxon>
        <taxon>Sar</taxon>
        <taxon>Alveolata</taxon>
        <taxon>Apicomplexa</taxon>
        <taxon>Aconoidasida</taxon>
        <taxon>Haemosporida</taxon>
        <taxon>Plasmodiidae</taxon>
        <taxon>Plasmodium</taxon>
        <taxon>Plasmodium (Plasmodium)</taxon>
    </lineage>
</organism>
<reference evidence="2" key="1">
    <citation type="submission" date="2016-05" db="EMBL/GenBank/DDBJ databases">
        <authorList>
            <person name="Naeem Raeece"/>
        </authorList>
    </citation>
    <scope>NUCLEOTIDE SEQUENCE [LARGE SCALE GENOMIC DNA]</scope>
</reference>
<name>A0A1A8VMX4_PLAOA</name>
<dbReference type="AlphaFoldDB" id="A0A1A8VMX4"/>
<gene>
    <name evidence="1" type="ORF">POVCU2_0003250</name>
</gene>
<proteinExistence type="predicted"/>